<organism evidence="2 3">
    <name type="scientific">Fundidesulfovibrio magnetotacticus</name>
    <dbReference type="NCBI Taxonomy" id="2730080"/>
    <lineage>
        <taxon>Bacteria</taxon>
        <taxon>Pseudomonadati</taxon>
        <taxon>Thermodesulfobacteriota</taxon>
        <taxon>Desulfovibrionia</taxon>
        <taxon>Desulfovibrionales</taxon>
        <taxon>Desulfovibrionaceae</taxon>
        <taxon>Fundidesulfovibrio</taxon>
    </lineage>
</organism>
<dbReference type="EMBL" id="BLTE01000002">
    <property type="protein sequence ID" value="GFK92795.1"/>
    <property type="molecule type" value="Genomic_DNA"/>
</dbReference>
<evidence type="ECO:0000313" key="2">
    <source>
        <dbReference type="EMBL" id="GFK92795.1"/>
    </source>
</evidence>
<dbReference type="AlphaFoldDB" id="A0A6V8LWY7"/>
<reference evidence="2 3" key="2">
    <citation type="submission" date="2020-05" db="EMBL/GenBank/DDBJ databases">
        <title>Draft genome sequence of Desulfovibrio sp. strainFSS-1.</title>
        <authorList>
            <person name="Shimoshige H."/>
            <person name="Kobayashi H."/>
            <person name="Maekawa T."/>
        </authorList>
    </citation>
    <scope>NUCLEOTIDE SEQUENCE [LARGE SCALE GENOMIC DNA]</scope>
    <source>
        <strain evidence="2 3">SIID29052-01</strain>
    </source>
</reference>
<reference evidence="2 3" key="1">
    <citation type="submission" date="2020-04" db="EMBL/GenBank/DDBJ databases">
        <authorList>
            <consortium name="Desulfovibrio sp. FSS-1 genome sequencing consortium"/>
            <person name="Shimoshige H."/>
            <person name="Kobayashi H."/>
            <person name="Maekawa T."/>
        </authorList>
    </citation>
    <scope>NUCLEOTIDE SEQUENCE [LARGE SCALE GENOMIC DNA]</scope>
    <source>
        <strain evidence="2 3">SIID29052-01</strain>
    </source>
</reference>
<evidence type="ECO:0000256" key="1">
    <source>
        <dbReference type="SAM" id="MobiDB-lite"/>
    </source>
</evidence>
<feature type="region of interest" description="Disordered" evidence="1">
    <location>
        <begin position="131"/>
        <end position="165"/>
    </location>
</feature>
<comment type="caution">
    <text evidence="2">The sequence shown here is derived from an EMBL/GenBank/DDBJ whole genome shotgun (WGS) entry which is preliminary data.</text>
</comment>
<accession>A0A6V8LWY7</accession>
<evidence type="ECO:0000313" key="3">
    <source>
        <dbReference type="Proteomes" id="UP000494245"/>
    </source>
</evidence>
<protein>
    <submittedName>
        <fullName evidence="2">Uncharacterized protein</fullName>
    </submittedName>
</protein>
<sequence>MALYRLKKRDSRRGSQCSVSIYSNGTLAVNSVAIREYRLKEGRIALFGDHVIEDKVAFQYVEGVEVDGADVCTFKAQKDKEGKLAAYQASAGAFLIDHPLYEAGETMSYPLHYDPEEGAYYFLLGNGKVTGRKKKSKVSNEVEEVPGASAASPESDNERAEDVGA</sequence>
<proteinExistence type="predicted"/>
<feature type="compositionally biased region" description="Basic and acidic residues" evidence="1">
    <location>
        <begin position="156"/>
        <end position="165"/>
    </location>
</feature>
<gene>
    <name evidence="2" type="ORF">NNJEOMEG_00622</name>
</gene>
<keyword evidence="3" id="KW-1185">Reference proteome</keyword>
<name>A0A6V8LWY7_9BACT</name>
<dbReference type="Proteomes" id="UP000494245">
    <property type="component" value="Unassembled WGS sequence"/>
</dbReference>